<gene>
    <name evidence="2" type="ORF">NT6N_20980</name>
</gene>
<evidence type="ECO:0000256" key="1">
    <source>
        <dbReference type="SAM" id="SignalP"/>
    </source>
</evidence>
<evidence type="ECO:0000313" key="2">
    <source>
        <dbReference type="EMBL" id="BDS07058.1"/>
    </source>
</evidence>
<proteinExistence type="predicted"/>
<dbReference type="EMBL" id="AP026866">
    <property type="protein sequence ID" value="BDS07058.1"/>
    <property type="molecule type" value="Genomic_DNA"/>
</dbReference>
<accession>A0AAT9FM67</accession>
<organism evidence="2">
    <name type="scientific">Oceaniferula spumae</name>
    <dbReference type="NCBI Taxonomy" id="2979115"/>
    <lineage>
        <taxon>Bacteria</taxon>
        <taxon>Pseudomonadati</taxon>
        <taxon>Verrucomicrobiota</taxon>
        <taxon>Verrucomicrobiia</taxon>
        <taxon>Verrucomicrobiales</taxon>
        <taxon>Verrucomicrobiaceae</taxon>
        <taxon>Oceaniferula</taxon>
    </lineage>
</organism>
<feature type="chain" id="PRO_5043770320" description="DUF4138 domain-containing protein" evidence="1">
    <location>
        <begin position="22"/>
        <end position="295"/>
    </location>
</feature>
<evidence type="ECO:0008006" key="3">
    <source>
        <dbReference type="Google" id="ProtNLM"/>
    </source>
</evidence>
<feature type="signal peptide" evidence="1">
    <location>
        <begin position="1"/>
        <end position="21"/>
    </location>
</feature>
<keyword evidence="1" id="KW-0732">Signal</keyword>
<sequence length="295" mass="32432">MTRPILLTALGLALAPVTSTAQSVDEPPKEFNAKVIALGHQRAATFVRSKKDRVMEVPNVDGSKMEKVVIKAGTPIEVRGEKFEYLPAQVFYQNRTQGELEDMKPLRLVANQISPTLTIKPRTTLNLSLRTPAANPDDKATFSPYVAATLPSADSLVTLVANIKDKEFWRKPSVFTFDTSPQALPPASLFFFNATPFPIELDVPLRDSKEPLIVEAYKTATVQPGVNSKGRTRAIVKLISRKAGIKKQFYYNTVLVPQNGRVYLMAHFDPTPNAPNPACIVQFSDKIAPASPVSN</sequence>
<dbReference type="KEGG" id="osu:NT6N_20980"/>
<dbReference type="AlphaFoldDB" id="A0AAT9FM67"/>
<reference evidence="2" key="1">
    <citation type="submission" date="2024-07" db="EMBL/GenBank/DDBJ databases">
        <title>Complete genome sequence of Verrucomicrobiaceae bacterium NT6N.</title>
        <authorList>
            <person name="Huang C."/>
            <person name="Takami H."/>
            <person name="Hamasaki K."/>
        </authorList>
    </citation>
    <scope>NUCLEOTIDE SEQUENCE</scope>
    <source>
        <strain evidence="2">NT6N</strain>
    </source>
</reference>
<name>A0AAT9FM67_9BACT</name>
<protein>
    <recommendedName>
        <fullName evidence="3">DUF4138 domain-containing protein</fullName>
    </recommendedName>
</protein>